<dbReference type="AlphaFoldDB" id="A0AAF0CVZ4"/>
<evidence type="ECO:0000256" key="2">
    <source>
        <dbReference type="ARBA" id="ARBA00023002"/>
    </source>
</evidence>
<dbReference type="RefSeq" id="WP_275469685.1">
    <property type="nucleotide sequence ID" value="NZ_CP110232.1"/>
</dbReference>
<dbReference type="EMBL" id="CP110232">
    <property type="protein sequence ID" value="WEG73886.1"/>
    <property type="molecule type" value="Genomic_DNA"/>
</dbReference>
<dbReference type="InterPro" id="IPR055170">
    <property type="entry name" value="GFO_IDH_MocA-like_dom"/>
</dbReference>
<feature type="coiled-coil region" evidence="3">
    <location>
        <begin position="94"/>
        <end position="121"/>
    </location>
</feature>
<dbReference type="KEGG" id="vie:OL234_02950"/>
<dbReference type="Gene3D" id="3.40.50.720">
    <property type="entry name" value="NAD(P)-binding Rossmann-like Domain"/>
    <property type="match status" value="1"/>
</dbReference>
<dbReference type="InterPro" id="IPR036291">
    <property type="entry name" value="NAD(P)-bd_dom_sf"/>
</dbReference>
<evidence type="ECO:0000256" key="3">
    <source>
        <dbReference type="SAM" id="Coils"/>
    </source>
</evidence>
<feature type="domain" description="Gfo/Idh/MocA-like oxidoreductase N-terminal" evidence="4">
    <location>
        <begin position="5"/>
        <end position="119"/>
    </location>
</feature>
<dbReference type="PANTHER" id="PTHR22604">
    <property type="entry name" value="OXIDOREDUCTASES"/>
    <property type="match status" value="1"/>
</dbReference>
<evidence type="ECO:0000313" key="7">
    <source>
        <dbReference type="Proteomes" id="UP001179647"/>
    </source>
</evidence>
<dbReference type="GO" id="GO:0016491">
    <property type="term" value="F:oxidoreductase activity"/>
    <property type="evidence" value="ECO:0007669"/>
    <property type="project" value="UniProtKB-KW"/>
</dbReference>
<dbReference type="GO" id="GO:0000166">
    <property type="term" value="F:nucleotide binding"/>
    <property type="evidence" value="ECO:0007669"/>
    <property type="project" value="InterPro"/>
</dbReference>
<dbReference type="Proteomes" id="UP001179647">
    <property type="component" value="Chromosome"/>
</dbReference>
<dbReference type="Pfam" id="PF01408">
    <property type="entry name" value="GFO_IDH_MocA"/>
    <property type="match status" value="1"/>
</dbReference>
<keyword evidence="7" id="KW-1185">Reference proteome</keyword>
<name>A0AAF0CVZ4_9ENTE</name>
<gene>
    <name evidence="6" type="ORF">OL234_02950</name>
</gene>
<keyword evidence="2" id="KW-0560">Oxidoreductase</keyword>
<accession>A0AAF0CVZ4</accession>
<protein>
    <submittedName>
        <fullName evidence="6">Gfo/Idh/MocA family oxidoreductase</fullName>
    </submittedName>
</protein>
<dbReference type="SUPFAM" id="SSF55347">
    <property type="entry name" value="Glyceraldehyde-3-phosphate dehydrogenase-like, C-terminal domain"/>
    <property type="match status" value="1"/>
</dbReference>
<dbReference type="SUPFAM" id="SSF51735">
    <property type="entry name" value="NAD(P)-binding Rossmann-fold domains"/>
    <property type="match status" value="1"/>
</dbReference>
<dbReference type="InterPro" id="IPR050984">
    <property type="entry name" value="Gfo/Idh/MocA_domain"/>
</dbReference>
<dbReference type="InterPro" id="IPR000683">
    <property type="entry name" value="Gfo/Idh/MocA-like_OxRdtase_N"/>
</dbReference>
<evidence type="ECO:0000259" key="4">
    <source>
        <dbReference type="Pfam" id="PF01408"/>
    </source>
</evidence>
<keyword evidence="3" id="KW-0175">Coiled coil</keyword>
<evidence type="ECO:0000259" key="5">
    <source>
        <dbReference type="Pfam" id="PF22725"/>
    </source>
</evidence>
<dbReference type="PANTHER" id="PTHR22604:SF105">
    <property type="entry name" value="TRANS-1,2-DIHYDROBENZENE-1,2-DIOL DEHYDROGENASE"/>
    <property type="match status" value="1"/>
</dbReference>
<evidence type="ECO:0000256" key="1">
    <source>
        <dbReference type="ARBA" id="ARBA00010928"/>
    </source>
</evidence>
<dbReference type="Pfam" id="PF22725">
    <property type="entry name" value="GFO_IDH_MocA_C3"/>
    <property type="match status" value="1"/>
</dbReference>
<sequence>MTTYRWAILGLGGMATEFAKHFDPTLGTLVAAASRSLDKATTFCETYAIPKAHGSYQDLFADPEVDIIYIATPHNHHYASIKSALTNNKHVLCEKAITLNAKELTEMIELAEEKKLILAEAMTIYHMPLFQELKKRIEAQEFGTLKTIQASFGSFKENDPSNRFFNPDLAGGALLDIGTYAVSFVRYFLSSQPTEIKSLMSPFSTKVDEQSVTILQNSQNELATVTLTFQAKMPKQCVIALEKAFITVTDYPRASTATITYLDGHTEHLTIGKTELALNYEVENMTHYVNQTKKNQTLALSYDVMTILDAMRKQW</sequence>
<evidence type="ECO:0000313" key="6">
    <source>
        <dbReference type="EMBL" id="WEG73886.1"/>
    </source>
</evidence>
<dbReference type="Gene3D" id="3.30.360.10">
    <property type="entry name" value="Dihydrodipicolinate Reductase, domain 2"/>
    <property type="match status" value="1"/>
</dbReference>
<feature type="domain" description="GFO/IDH/MocA-like oxidoreductase" evidence="5">
    <location>
        <begin position="130"/>
        <end position="244"/>
    </location>
</feature>
<proteinExistence type="inferred from homology"/>
<reference evidence="6" key="1">
    <citation type="submission" date="2022-10" db="EMBL/GenBank/DDBJ databases">
        <title>Vagococcus sp. isolated from poultry meat.</title>
        <authorList>
            <person name="Johansson P."/>
            <person name="Bjorkroth J."/>
        </authorList>
    </citation>
    <scope>NUCLEOTIDE SEQUENCE</scope>
    <source>
        <strain evidence="6">STAA11</strain>
    </source>
</reference>
<organism evidence="6 7">
    <name type="scientific">Vagococcus intermedius</name>
    <dbReference type="NCBI Taxonomy" id="2991418"/>
    <lineage>
        <taxon>Bacteria</taxon>
        <taxon>Bacillati</taxon>
        <taxon>Bacillota</taxon>
        <taxon>Bacilli</taxon>
        <taxon>Lactobacillales</taxon>
        <taxon>Enterococcaceae</taxon>
        <taxon>Vagococcus</taxon>
    </lineage>
</organism>
<comment type="similarity">
    <text evidence="1">Belongs to the Gfo/Idh/MocA family.</text>
</comment>